<dbReference type="Gene3D" id="1.10.472.80">
    <property type="entry name" value="Ypt/Rab-GAP domain of gyp1p, domain 3"/>
    <property type="match status" value="1"/>
</dbReference>
<dbReference type="PROSITE" id="PS50086">
    <property type="entry name" value="TBC_RABGAP"/>
    <property type="match status" value="1"/>
</dbReference>
<sequence>MFSKIIFCKSKVFIHPSSVATDNVSGYIIITIDPNQSHQDALLYWFPENSLNSRELDWLNRADLKYGKPSASATSTSLISSAESMDDSILMDTKGTYLSFTVKMSSLYSMEFRPPSTSGWWHGSIILHPRSSGLETLPVLFFHDDVCPSTKLKQKALQKNFDPFSAGDIYWGGIDLQIVMSQLVDLQRTQVDPNFWLINASLEALRNFSNKDLKDFRTNTSEGYTASGKPKDKKSSAGFWDKWESTKWSIMSGIATATAKSEEYMTKLVNNHPAVKFVERNNDNPYVRNLLKNPKVQEIQNDFDSARIYLAKWSLGVKEEANKYKLDNQLNESYRRMLTNDLGFDVDADSSFTEEELNRVTQRNFPLTRQKWESFFDSQGRLAVTTREVKDFIFHGGVDTMELRQEVWMFLLEIYPWDSSKDERDQIDETLKEVYNTHKFQWMTQTFEDDQEDDYWKDQLFRIDKDVKRNDRHVDIYKYNTVNGEPEDTQPSEPRQAFDQSGEPNIEQTEDNNNNEVGDHFDEDDDDIESIDGHWSIKNPHLIILADILKTYNVFNPNLGYVQGMTDLLSPIYYIVRDEVKAFWCFVHFMDKMERNFLRDQSGIRDQMLTMTELCQLMLPQLSDHLNKCDSSNLFFCFRMLLVWFKREFKFEDICGIWEIFWTDYYSSQFQLFFMLAILQKNSEPIINNLNQFDQVIKYFNDLHNTMDWRDLMIRSELLFIRFEKLMSLMERKEELARSDTGPSPDLTSGDTPTPQLPIHSKHLQLLLSKKMVISKEQTRTLDSIR</sequence>
<dbReference type="Proteomes" id="UP000644660">
    <property type="component" value="Unassembled WGS sequence"/>
</dbReference>
<feature type="domain" description="Rab-GAP TBC" evidence="3">
    <location>
        <begin position="398"/>
        <end position="665"/>
    </location>
</feature>
<gene>
    <name evidence="4" type="ORF">KABA2_07S08206</name>
</gene>
<dbReference type="GO" id="GO:0005096">
    <property type="term" value="F:GTPase activator activity"/>
    <property type="evidence" value="ECO:0007669"/>
    <property type="project" value="UniProtKB-KW"/>
</dbReference>
<protein>
    <submittedName>
        <fullName evidence="4">Similar to Saccharomyces cerevisiae YDL234C GYP7 GTPase-activating protein for yeast Rab family members including: Ypt7p (Most effective), Ypt1p, Ypt31p, and Ypt32p (In vitro)</fullName>
    </submittedName>
</protein>
<evidence type="ECO:0000259" key="3">
    <source>
        <dbReference type="PROSITE" id="PS50086"/>
    </source>
</evidence>
<dbReference type="GeneID" id="64859017"/>
<dbReference type="AlphaFoldDB" id="A0A8H2ZII7"/>
<dbReference type="SMART" id="SM00164">
    <property type="entry name" value="TBC"/>
    <property type="match status" value="1"/>
</dbReference>
<feature type="region of interest" description="Disordered" evidence="2">
    <location>
        <begin position="735"/>
        <end position="756"/>
    </location>
</feature>
<dbReference type="InterPro" id="IPR000195">
    <property type="entry name" value="Rab-GAP-TBC_dom"/>
</dbReference>
<dbReference type="SUPFAM" id="SSF47923">
    <property type="entry name" value="Ypt/Rab-GAP domain of gyp1p"/>
    <property type="match status" value="2"/>
</dbReference>
<dbReference type="EMBL" id="CAEFZW010000007">
    <property type="protein sequence ID" value="CAB4255953.1"/>
    <property type="molecule type" value="Genomic_DNA"/>
</dbReference>
<feature type="region of interest" description="Disordered" evidence="2">
    <location>
        <begin position="479"/>
        <end position="525"/>
    </location>
</feature>
<accession>A0A8H2ZII7</accession>
<dbReference type="Gene3D" id="1.10.8.270">
    <property type="entry name" value="putative rabgap domain of human tbc1 domain family member 14 like domains"/>
    <property type="match status" value="1"/>
</dbReference>
<comment type="caution">
    <text evidence="4">The sequence shown here is derived from an EMBL/GenBank/DDBJ whole genome shotgun (WGS) entry which is preliminary data.</text>
</comment>
<dbReference type="PANTHER" id="PTHR22957:SF502">
    <property type="entry name" value="SMALL G PROTEIN SIGNALING MODULATOR 2-RELATED"/>
    <property type="match status" value="1"/>
</dbReference>
<evidence type="ECO:0000256" key="1">
    <source>
        <dbReference type="ARBA" id="ARBA00022468"/>
    </source>
</evidence>
<dbReference type="OrthoDB" id="10264062at2759"/>
<feature type="compositionally biased region" description="Polar residues" evidence="2">
    <location>
        <begin position="491"/>
        <end position="516"/>
    </location>
</feature>
<keyword evidence="5" id="KW-1185">Reference proteome</keyword>
<evidence type="ECO:0000313" key="5">
    <source>
        <dbReference type="Proteomes" id="UP000644660"/>
    </source>
</evidence>
<proteinExistence type="predicted"/>
<evidence type="ECO:0000256" key="2">
    <source>
        <dbReference type="SAM" id="MobiDB-lite"/>
    </source>
</evidence>
<dbReference type="InterPro" id="IPR035969">
    <property type="entry name" value="Rab-GAP_TBC_sf"/>
</dbReference>
<dbReference type="PANTHER" id="PTHR22957">
    <property type="entry name" value="TBC1 DOMAIN FAMILY MEMBER GTPASE-ACTIVATING PROTEIN"/>
    <property type="match status" value="1"/>
</dbReference>
<name>A0A8H2ZII7_9SACH</name>
<reference evidence="4 5" key="1">
    <citation type="submission" date="2020-05" db="EMBL/GenBank/DDBJ databases">
        <authorList>
            <person name="Casaregola S."/>
            <person name="Devillers H."/>
            <person name="Grondin C."/>
        </authorList>
    </citation>
    <scope>NUCLEOTIDE SEQUENCE [LARGE SCALE GENOMIC DNA]</scope>
    <source>
        <strain evidence="4 5">CLIB 1767</strain>
    </source>
</reference>
<keyword evidence="1" id="KW-0343">GTPase activation</keyword>
<organism evidence="4 5">
    <name type="scientific">Maudiozyma barnettii</name>
    <dbReference type="NCBI Taxonomy" id="61262"/>
    <lineage>
        <taxon>Eukaryota</taxon>
        <taxon>Fungi</taxon>
        <taxon>Dikarya</taxon>
        <taxon>Ascomycota</taxon>
        <taxon>Saccharomycotina</taxon>
        <taxon>Saccharomycetes</taxon>
        <taxon>Saccharomycetales</taxon>
        <taxon>Saccharomycetaceae</taxon>
        <taxon>Maudiozyma</taxon>
    </lineage>
</organism>
<dbReference type="RefSeq" id="XP_041407797.1">
    <property type="nucleotide sequence ID" value="XM_041551863.1"/>
</dbReference>
<evidence type="ECO:0000313" key="4">
    <source>
        <dbReference type="EMBL" id="CAB4255953.1"/>
    </source>
</evidence>
<dbReference type="Pfam" id="PF00566">
    <property type="entry name" value="RabGAP-TBC"/>
    <property type="match status" value="1"/>
</dbReference>